<sequence>MARKAAASAPRLASFATFESDGFMLILFARKKSAGDKASHSAEFR</sequence>
<accession>A0A242M699</accession>
<name>A0A242M699_CABSO</name>
<proteinExistence type="predicted"/>
<organism evidence="1 2">
    <name type="scientific">Caballeronia sordidicola</name>
    <name type="common">Burkholderia sordidicola</name>
    <dbReference type="NCBI Taxonomy" id="196367"/>
    <lineage>
        <taxon>Bacteria</taxon>
        <taxon>Pseudomonadati</taxon>
        <taxon>Pseudomonadota</taxon>
        <taxon>Betaproteobacteria</taxon>
        <taxon>Burkholderiales</taxon>
        <taxon>Burkholderiaceae</taxon>
        <taxon>Caballeronia</taxon>
    </lineage>
</organism>
<evidence type="ECO:0000313" key="2">
    <source>
        <dbReference type="Proteomes" id="UP000194546"/>
    </source>
</evidence>
<dbReference type="EMBL" id="NBTY01000199">
    <property type="protein sequence ID" value="OTP66716.1"/>
    <property type="molecule type" value="Genomic_DNA"/>
</dbReference>
<gene>
    <name evidence="1" type="ORF">PAMC26510_33310</name>
</gene>
<dbReference type="Proteomes" id="UP000194546">
    <property type="component" value="Unassembled WGS sequence"/>
</dbReference>
<dbReference type="AlphaFoldDB" id="A0A242M699"/>
<reference evidence="1 2" key="1">
    <citation type="submission" date="2017-03" db="EMBL/GenBank/DDBJ databases">
        <title>Genome analysis of strain PAMC 26510.</title>
        <authorList>
            <person name="Oh H.-M."/>
            <person name="Yang J.-A."/>
        </authorList>
    </citation>
    <scope>NUCLEOTIDE SEQUENCE [LARGE SCALE GENOMIC DNA]</scope>
    <source>
        <strain evidence="1 2">PAMC 26510</strain>
    </source>
</reference>
<protein>
    <submittedName>
        <fullName evidence="1">Uncharacterized protein</fullName>
    </submittedName>
</protein>
<comment type="caution">
    <text evidence="1">The sequence shown here is derived from an EMBL/GenBank/DDBJ whole genome shotgun (WGS) entry which is preliminary data.</text>
</comment>
<evidence type="ECO:0000313" key="1">
    <source>
        <dbReference type="EMBL" id="OTP66716.1"/>
    </source>
</evidence>